<comment type="caution">
    <text evidence="2">The sequence shown here is derived from an EMBL/GenBank/DDBJ whole genome shotgun (WGS) entry which is preliminary data.</text>
</comment>
<gene>
    <name evidence="2" type="ORF">KGQ19_45300</name>
</gene>
<evidence type="ECO:0000313" key="3">
    <source>
        <dbReference type="Proteomes" id="UP000730482"/>
    </source>
</evidence>
<dbReference type="RefSeq" id="WP_212021267.1">
    <property type="nucleotide sequence ID" value="NZ_JAAFYZ010000319.1"/>
</dbReference>
<feature type="chain" id="PRO_5045481974" description="Secreted protein" evidence="1">
    <location>
        <begin position="31"/>
        <end position="125"/>
    </location>
</feature>
<proteinExistence type="predicted"/>
<dbReference type="EMBL" id="JAAFYZ010000319">
    <property type="protein sequence ID" value="MBS2554094.1"/>
    <property type="molecule type" value="Genomic_DNA"/>
</dbReference>
<keyword evidence="1" id="KW-0732">Signal</keyword>
<protein>
    <recommendedName>
        <fullName evidence="4">Secreted protein</fullName>
    </recommendedName>
</protein>
<dbReference type="Proteomes" id="UP000730482">
    <property type="component" value="Unassembled WGS sequence"/>
</dbReference>
<accession>A0ABS5L700</accession>
<evidence type="ECO:0000313" key="2">
    <source>
        <dbReference type="EMBL" id="MBS2554094.1"/>
    </source>
</evidence>
<evidence type="ECO:0000256" key="1">
    <source>
        <dbReference type="SAM" id="SignalP"/>
    </source>
</evidence>
<feature type="signal peptide" evidence="1">
    <location>
        <begin position="1"/>
        <end position="30"/>
    </location>
</feature>
<name>A0ABS5L700_9ACTN</name>
<keyword evidence="3" id="KW-1185">Reference proteome</keyword>
<evidence type="ECO:0008006" key="4">
    <source>
        <dbReference type="Google" id="ProtNLM"/>
    </source>
</evidence>
<sequence length="125" mass="13288">MRKTTRRLLTLGSVPMVVAAALGVTSAATASASSIQNDYVQLCAQGDYPSVIQFPDRGGWSSTVVNPGDCWWNYVGGSSWEPINVLKVNGDGSQSYLGTVWYDGDASGVGIGTEGSSDSPWYQTW</sequence>
<organism evidence="2 3">
    <name type="scientific">Catenulispora pinistramenti</name>
    <dbReference type="NCBI Taxonomy" id="2705254"/>
    <lineage>
        <taxon>Bacteria</taxon>
        <taxon>Bacillati</taxon>
        <taxon>Actinomycetota</taxon>
        <taxon>Actinomycetes</taxon>
        <taxon>Catenulisporales</taxon>
        <taxon>Catenulisporaceae</taxon>
        <taxon>Catenulispora</taxon>
    </lineage>
</organism>
<reference evidence="2 3" key="1">
    <citation type="submission" date="2020-02" db="EMBL/GenBank/DDBJ databases">
        <title>Acidophilic actinobacteria isolated from forest soil.</title>
        <authorList>
            <person name="Golinska P."/>
        </authorList>
    </citation>
    <scope>NUCLEOTIDE SEQUENCE [LARGE SCALE GENOMIC DNA]</scope>
    <source>
        <strain evidence="2 3">NL8</strain>
    </source>
</reference>